<protein>
    <submittedName>
        <fullName evidence="1">Uncharacterized protein</fullName>
    </submittedName>
</protein>
<reference evidence="1 2" key="1">
    <citation type="journal article" date="2016" name="Genome Announc.">
        <title>Draft Genome Sequence of the Thermotolerant Cyanobacterium Desertifilum sp. IPPAS B-1220.</title>
        <authorList>
            <person name="Mironov K.S."/>
            <person name="Sinetova M.A."/>
            <person name="Bolatkhan K."/>
            <person name="Zayadan B.K."/>
            <person name="Ustinova V.V."/>
            <person name="Kupriyanova E.V."/>
            <person name="Skrypnik A.N."/>
            <person name="Gogoleva N.E."/>
            <person name="Gogolev Y.V."/>
            <person name="Los D.A."/>
        </authorList>
    </citation>
    <scope>NUCLEOTIDE SEQUENCE [LARGE SCALE GENOMIC DNA]</scope>
    <source>
        <strain evidence="1 2">IPPAS B-1220</strain>
    </source>
</reference>
<organism evidence="1 2">
    <name type="scientific">Desertifilum tharense IPPAS B-1220</name>
    <dbReference type="NCBI Taxonomy" id="1781255"/>
    <lineage>
        <taxon>Bacteria</taxon>
        <taxon>Bacillati</taxon>
        <taxon>Cyanobacteriota</taxon>
        <taxon>Cyanophyceae</taxon>
        <taxon>Desertifilales</taxon>
        <taxon>Desertifilaceae</taxon>
        <taxon>Desertifilum</taxon>
    </lineage>
</organism>
<sequence>MGVGGWGIRELGVGSWGLGNKRNSGLILTYFQTYQNSELKTRNSELGTDLALSTQHLKMERIKVNQLLF</sequence>
<evidence type="ECO:0000313" key="2">
    <source>
        <dbReference type="Proteomes" id="UP000095472"/>
    </source>
</evidence>
<dbReference type="EMBL" id="CP182909">
    <property type="protein sequence ID" value="XPM66962.1"/>
    <property type="molecule type" value="Genomic_DNA"/>
</dbReference>
<dbReference type="Proteomes" id="UP000095472">
    <property type="component" value="Chromosome"/>
</dbReference>
<accession>A0ACD5H1N7</accession>
<proteinExistence type="predicted"/>
<keyword evidence="2" id="KW-1185">Reference proteome</keyword>
<gene>
    <name evidence="1" type="ORF">BH720_018470</name>
</gene>
<evidence type="ECO:0000313" key="1">
    <source>
        <dbReference type="EMBL" id="XPM66962.1"/>
    </source>
</evidence>
<name>A0ACD5H1N7_9CYAN</name>